<evidence type="ECO:0000313" key="7">
    <source>
        <dbReference type="Proteomes" id="UP001303115"/>
    </source>
</evidence>
<evidence type="ECO:0000259" key="5">
    <source>
        <dbReference type="PROSITE" id="PS50853"/>
    </source>
</evidence>
<dbReference type="InterPro" id="IPR003961">
    <property type="entry name" value="FN3_dom"/>
</dbReference>
<feature type="compositionally biased region" description="Low complexity" evidence="2">
    <location>
        <begin position="151"/>
        <end position="164"/>
    </location>
</feature>
<accession>A0AAN6PID1</accession>
<reference evidence="7" key="1">
    <citation type="journal article" date="2023" name="Mol. Phylogenet. Evol.">
        <title>Genome-scale phylogeny and comparative genomics of the fungal order Sordariales.</title>
        <authorList>
            <person name="Hensen N."/>
            <person name="Bonometti L."/>
            <person name="Westerberg I."/>
            <person name="Brannstrom I.O."/>
            <person name="Guillou S."/>
            <person name="Cros-Aarteil S."/>
            <person name="Calhoun S."/>
            <person name="Haridas S."/>
            <person name="Kuo A."/>
            <person name="Mondo S."/>
            <person name="Pangilinan J."/>
            <person name="Riley R."/>
            <person name="LaButti K."/>
            <person name="Andreopoulos B."/>
            <person name="Lipzen A."/>
            <person name="Chen C."/>
            <person name="Yan M."/>
            <person name="Daum C."/>
            <person name="Ng V."/>
            <person name="Clum A."/>
            <person name="Steindorff A."/>
            <person name="Ohm R.A."/>
            <person name="Martin F."/>
            <person name="Silar P."/>
            <person name="Natvig D.O."/>
            <person name="Lalanne C."/>
            <person name="Gautier V."/>
            <person name="Ament-Velasquez S.L."/>
            <person name="Kruys A."/>
            <person name="Hutchinson M.I."/>
            <person name="Powell A.J."/>
            <person name="Barry K."/>
            <person name="Miller A.N."/>
            <person name="Grigoriev I.V."/>
            <person name="Debuchy R."/>
            <person name="Gladieux P."/>
            <person name="Hiltunen Thoren M."/>
            <person name="Johannesson H."/>
        </authorList>
    </citation>
    <scope>NUCLEOTIDE SEQUENCE [LARGE SCALE GENOMIC DNA]</scope>
    <source>
        <strain evidence="7">CBS 284.82</strain>
    </source>
</reference>
<feature type="signal peptide" evidence="4">
    <location>
        <begin position="1"/>
        <end position="22"/>
    </location>
</feature>
<dbReference type="InterPro" id="IPR018466">
    <property type="entry name" value="Kre9/Knh1-like_N"/>
</dbReference>
<feature type="domain" description="Fibronectin type-III" evidence="5">
    <location>
        <begin position="58"/>
        <end position="159"/>
    </location>
</feature>
<dbReference type="Pfam" id="PF10342">
    <property type="entry name" value="Kre9_KNH"/>
    <property type="match status" value="1"/>
</dbReference>
<keyword evidence="7" id="KW-1185">Reference proteome</keyword>
<evidence type="ECO:0000256" key="4">
    <source>
        <dbReference type="SAM" id="SignalP"/>
    </source>
</evidence>
<protein>
    <recommendedName>
        <fullName evidence="5">Fibronectin type-III domain-containing protein</fullName>
    </recommendedName>
</protein>
<feature type="chain" id="PRO_5043027408" description="Fibronectin type-III domain-containing protein" evidence="4">
    <location>
        <begin position="23"/>
        <end position="311"/>
    </location>
</feature>
<organism evidence="6 7">
    <name type="scientific">Parachaetomium inaequale</name>
    <dbReference type="NCBI Taxonomy" id="2588326"/>
    <lineage>
        <taxon>Eukaryota</taxon>
        <taxon>Fungi</taxon>
        <taxon>Dikarya</taxon>
        <taxon>Ascomycota</taxon>
        <taxon>Pezizomycotina</taxon>
        <taxon>Sordariomycetes</taxon>
        <taxon>Sordariomycetidae</taxon>
        <taxon>Sordariales</taxon>
        <taxon>Chaetomiaceae</taxon>
        <taxon>Parachaetomium</taxon>
    </lineage>
</organism>
<feature type="compositionally biased region" description="Low complexity" evidence="2">
    <location>
        <begin position="113"/>
        <end position="144"/>
    </location>
</feature>
<dbReference type="EMBL" id="MU854356">
    <property type="protein sequence ID" value="KAK4041529.1"/>
    <property type="molecule type" value="Genomic_DNA"/>
</dbReference>
<sequence length="311" mass="32056">MAKIAVWAILALALSLSGPVLAAVSFTNSEYYIHEGAPFTITWTGNQGPVGVNLMKGPDENLELVFVIVSASEAQEYTWTPPPTLPADSYILQLEDAGSTDYSPRFRYPVPLPSTTSTTGNSGPTPTPSTPTINPSSSTSTSPSTSPPPSTTETTTPPSTTGTAAAATLSTPAIAAIATLGGLLLLALIALCVYYTAYRRRKRGDILREEGGMGGMGNHEMSFGVSSPSGTTDTYMQSPGTVPGSAAGGGGVGYGGHGGYGGGTVHMKVAGGGENHGVGHRQQGQVYERAELPVRGWGEDVELSAEGRYLQ</sequence>
<dbReference type="PANTHER" id="PTHR40633">
    <property type="entry name" value="MATRIX PROTEIN, PUTATIVE (AFU_ORTHOLOGUE AFUA_8G05410)-RELATED"/>
    <property type="match status" value="1"/>
</dbReference>
<evidence type="ECO:0000256" key="1">
    <source>
        <dbReference type="ARBA" id="ARBA00022729"/>
    </source>
</evidence>
<evidence type="ECO:0000256" key="3">
    <source>
        <dbReference type="SAM" id="Phobius"/>
    </source>
</evidence>
<proteinExistence type="predicted"/>
<name>A0AAN6PID1_9PEZI</name>
<evidence type="ECO:0000256" key="2">
    <source>
        <dbReference type="SAM" id="MobiDB-lite"/>
    </source>
</evidence>
<dbReference type="AlphaFoldDB" id="A0AAN6PID1"/>
<dbReference type="PROSITE" id="PS50853">
    <property type="entry name" value="FN3"/>
    <property type="match status" value="1"/>
</dbReference>
<keyword evidence="3" id="KW-0812">Transmembrane</keyword>
<keyword evidence="3" id="KW-1133">Transmembrane helix</keyword>
<dbReference type="InterPro" id="IPR052982">
    <property type="entry name" value="SRP1/TIP1-like"/>
</dbReference>
<dbReference type="PANTHER" id="PTHR40633:SF1">
    <property type="entry name" value="GPI ANCHORED SERINE-THREONINE RICH PROTEIN (AFU_ORTHOLOGUE AFUA_1G03630)"/>
    <property type="match status" value="1"/>
</dbReference>
<keyword evidence="1 4" id="KW-0732">Signal</keyword>
<feature type="transmembrane region" description="Helical" evidence="3">
    <location>
        <begin position="173"/>
        <end position="198"/>
    </location>
</feature>
<gene>
    <name evidence="6" type="ORF">C8A01DRAFT_34482</name>
</gene>
<feature type="region of interest" description="Disordered" evidence="2">
    <location>
        <begin position="102"/>
        <end position="164"/>
    </location>
</feature>
<keyword evidence="3" id="KW-0472">Membrane</keyword>
<dbReference type="Proteomes" id="UP001303115">
    <property type="component" value="Unassembled WGS sequence"/>
</dbReference>
<evidence type="ECO:0000313" key="6">
    <source>
        <dbReference type="EMBL" id="KAK4041529.1"/>
    </source>
</evidence>
<comment type="caution">
    <text evidence="6">The sequence shown here is derived from an EMBL/GenBank/DDBJ whole genome shotgun (WGS) entry which is preliminary data.</text>
</comment>